<dbReference type="SMART" id="SM00267">
    <property type="entry name" value="GGDEF"/>
    <property type="match status" value="1"/>
</dbReference>
<dbReference type="Gene3D" id="3.30.70.270">
    <property type="match status" value="1"/>
</dbReference>
<evidence type="ECO:0000313" key="4">
    <source>
        <dbReference type="EMBL" id="QIV82370.1"/>
    </source>
</evidence>
<dbReference type="PROSITE" id="PS50887">
    <property type="entry name" value="GGDEF"/>
    <property type="match status" value="1"/>
</dbReference>
<feature type="domain" description="GGDEF" evidence="3">
    <location>
        <begin position="387"/>
        <end position="521"/>
    </location>
</feature>
<keyword evidence="5" id="KW-1185">Reference proteome</keyword>
<sequence length="810" mass="86953">MAGYRSATMLLDPLIELVSSAPENHSKLHVMRMIRANPSYAAGLAVYLVFVCWLLAGWGGTQVTTVVSSVGFVAFSGLSCACAVIAARAGRGRIRIGWIAIALGCLGWVAGSLVWLYSTTVLQIEPSFPSVADIGFLALPLAVGTVWMLRAANDRLSVFRQLLDGTVIASALFLLVWVAVLHRLFHDHRFDTIDAALTAIYPIAALTMVTLSVLVLTTVPAGRRYILGVFTAGIIAIAMGDVAALYLQLEGNRSIGGFPMISKVTGLLMIAAAAKMSADVKRGSATSGSQLMPTTIMWLPYATMPFAVAAAVAHLWPDAGIRPVLVGSAILVIAALIRQLTVLLENQQLLDEVAMHAFRDPLTGLANRLLFTDRLDHAIELQHRDGRPVAVLSLDLDDFKLVNDNLGHHCGDELLREIAGRLVRSVPPGHTVARLGGDEFAIIIEAGPETPEQIAGRVMHAFDDAFQLDGEDVYIHPSIGLVDAPGHSEPPINTEELLKRADVAMYVAKRSGVGGIQVFVPGMQIGDVDTAPAWGDSGQIRLPPISEIRLLGELRRVVDGGDLRLAYQPQISLATGDIVGVEALVRWPHPDLGVLTPHQFLPLIRRNGLMGAVTDLVLEQAARDAAAWYRPGVREVPVAINLFAPSFNDAALPERIGAVLAGHGLPPEAVTIEITEHYLLADARQARDVIERLRRAGFRVSIDDFGSGYATMSYLRDLPIDELKLDRNFVAPMLANPRAAAIVHSVIKLTHTLGITSVAEGVEDAETAELLRGYGCTVAQGNYFAEPVFTTALQAQLDVTARRAAPPSAV</sequence>
<feature type="transmembrane region" description="Helical" evidence="1">
    <location>
        <begin position="295"/>
        <end position="313"/>
    </location>
</feature>
<feature type="transmembrane region" description="Helical" evidence="1">
    <location>
        <begin position="161"/>
        <end position="180"/>
    </location>
</feature>
<accession>A0A6H0S5D9</accession>
<dbReference type="InterPro" id="IPR000160">
    <property type="entry name" value="GGDEF_dom"/>
</dbReference>
<feature type="domain" description="EAL" evidence="2">
    <location>
        <begin position="547"/>
        <end position="801"/>
    </location>
</feature>
<evidence type="ECO:0000256" key="1">
    <source>
        <dbReference type="SAM" id="Phobius"/>
    </source>
</evidence>
<evidence type="ECO:0000259" key="3">
    <source>
        <dbReference type="PROSITE" id="PS50887"/>
    </source>
</evidence>
<evidence type="ECO:0000259" key="2">
    <source>
        <dbReference type="PROSITE" id="PS50883"/>
    </source>
</evidence>
<organism evidence="4 5">
    <name type="scientific">Mycolicibacterium frederiksbergense</name>
    <dbReference type="NCBI Taxonomy" id="117567"/>
    <lineage>
        <taxon>Bacteria</taxon>
        <taxon>Bacillati</taxon>
        <taxon>Actinomycetota</taxon>
        <taxon>Actinomycetes</taxon>
        <taxon>Mycobacteriales</taxon>
        <taxon>Mycobacteriaceae</taxon>
        <taxon>Mycolicibacterium</taxon>
    </lineage>
</organism>
<proteinExistence type="predicted"/>
<dbReference type="InterPro" id="IPR001633">
    <property type="entry name" value="EAL_dom"/>
</dbReference>
<feature type="transmembrane region" description="Helical" evidence="1">
    <location>
        <begin position="66"/>
        <end position="86"/>
    </location>
</feature>
<feature type="transmembrane region" description="Helical" evidence="1">
    <location>
        <begin position="40"/>
        <end position="60"/>
    </location>
</feature>
<feature type="transmembrane region" description="Helical" evidence="1">
    <location>
        <begin position="200"/>
        <end position="219"/>
    </location>
</feature>
<dbReference type="AlphaFoldDB" id="A0A6H0S5D9"/>
<dbReference type="PANTHER" id="PTHR44757">
    <property type="entry name" value="DIGUANYLATE CYCLASE DGCP"/>
    <property type="match status" value="1"/>
</dbReference>
<dbReference type="KEGG" id="mfre:EXE63_16910"/>
<keyword evidence="1" id="KW-0472">Membrane</keyword>
<dbReference type="Proteomes" id="UP000501849">
    <property type="component" value="Chromosome"/>
</dbReference>
<dbReference type="SUPFAM" id="SSF141868">
    <property type="entry name" value="EAL domain-like"/>
    <property type="match status" value="1"/>
</dbReference>
<dbReference type="NCBIfam" id="TIGR00254">
    <property type="entry name" value="GGDEF"/>
    <property type="match status" value="1"/>
</dbReference>
<dbReference type="PANTHER" id="PTHR44757:SF2">
    <property type="entry name" value="BIOFILM ARCHITECTURE MAINTENANCE PROTEIN MBAA"/>
    <property type="match status" value="1"/>
</dbReference>
<dbReference type="PROSITE" id="PS50883">
    <property type="entry name" value="EAL"/>
    <property type="match status" value="1"/>
</dbReference>
<feature type="transmembrane region" description="Helical" evidence="1">
    <location>
        <begin position="319"/>
        <end position="337"/>
    </location>
</feature>
<reference evidence="4 5" key="1">
    <citation type="submission" date="2019-04" db="EMBL/GenBank/DDBJ databases">
        <title>Draft, Whole-Genome Sequence of the Anthracene-degrading Mycobacterium frederiksbergense LB501T, Isolated from a Polycyclic Aromatic Hydrocarbon (PAH)-Contaminated Soil.</title>
        <authorList>
            <person name="Augelletti F."/>
        </authorList>
    </citation>
    <scope>NUCLEOTIDE SEQUENCE [LARGE SCALE GENOMIC DNA]</scope>
    <source>
        <strain evidence="4 5">LB 501T</strain>
    </source>
</reference>
<feature type="transmembrane region" description="Helical" evidence="1">
    <location>
        <begin position="130"/>
        <end position="149"/>
    </location>
</feature>
<gene>
    <name evidence="4" type="ORF">EXE63_16910</name>
</gene>
<protein>
    <submittedName>
        <fullName evidence="4">Bifunctional diguanylate cyclase/phosphodiesterase</fullName>
    </submittedName>
</protein>
<dbReference type="Pfam" id="PF00990">
    <property type="entry name" value="GGDEF"/>
    <property type="match status" value="1"/>
</dbReference>
<keyword evidence="1" id="KW-0812">Transmembrane</keyword>
<dbReference type="Gene3D" id="3.20.20.450">
    <property type="entry name" value="EAL domain"/>
    <property type="match status" value="1"/>
</dbReference>
<dbReference type="EMBL" id="CP038799">
    <property type="protein sequence ID" value="QIV82370.1"/>
    <property type="molecule type" value="Genomic_DNA"/>
</dbReference>
<dbReference type="CDD" id="cd01948">
    <property type="entry name" value="EAL"/>
    <property type="match status" value="1"/>
</dbReference>
<dbReference type="InterPro" id="IPR035919">
    <property type="entry name" value="EAL_sf"/>
</dbReference>
<dbReference type="SMART" id="SM00052">
    <property type="entry name" value="EAL"/>
    <property type="match status" value="1"/>
</dbReference>
<dbReference type="InterPro" id="IPR029787">
    <property type="entry name" value="Nucleotide_cyclase"/>
</dbReference>
<keyword evidence="1" id="KW-1133">Transmembrane helix</keyword>
<dbReference type="InterPro" id="IPR052155">
    <property type="entry name" value="Biofilm_reg_signaling"/>
</dbReference>
<name>A0A6H0S5D9_9MYCO</name>
<evidence type="ECO:0000313" key="5">
    <source>
        <dbReference type="Proteomes" id="UP000501849"/>
    </source>
</evidence>
<dbReference type="CDD" id="cd01949">
    <property type="entry name" value="GGDEF"/>
    <property type="match status" value="1"/>
</dbReference>
<dbReference type="Pfam" id="PF00563">
    <property type="entry name" value="EAL"/>
    <property type="match status" value="1"/>
</dbReference>
<dbReference type="SUPFAM" id="SSF55073">
    <property type="entry name" value="Nucleotide cyclase"/>
    <property type="match status" value="1"/>
</dbReference>
<feature type="transmembrane region" description="Helical" evidence="1">
    <location>
        <begin position="226"/>
        <end position="249"/>
    </location>
</feature>
<dbReference type="InterPro" id="IPR043128">
    <property type="entry name" value="Rev_trsase/Diguanyl_cyclase"/>
</dbReference>
<feature type="transmembrane region" description="Helical" evidence="1">
    <location>
        <begin position="98"/>
        <end position="118"/>
    </location>
</feature>